<comment type="caution">
    <text evidence="1">The sequence shown here is derived from an EMBL/GenBank/DDBJ whole genome shotgun (WGS) entry which is preliminary data.</text>
</comment>
<dbReference type="EMBL" id="AYSL01001022">
    <property type="protein sequence ID" value="KTF06650.1"/>
    <property type="molecule type" value="Genomic_DNA"/>
</dbReference>
<accession>A0A1B6NT33</accession>
<reference evidence="1" key="1">
    <citation type="submission" date="2013-11" db="EMBL/GenBank/DDBJ databases">
        <title>Microbial diversity, functional groups and degradation webs in Northern and Southern Mediterranean and Red Sea marine crude oil polluted sites.</title>
        <authorList>
            <person name="Daffonchio D."/>
            <person name="Mapelli F."/>
            <person name="Ferrer M."/>
            <person name="Richter M."/>
            <person name="Cherif A."/>
            <person name="Malkawi H.I."/>
            <person name="Yakimov M.M."/>
            <person name="Abdel-Fattah Y.R."/>
            <person name="Blaghen M."/>
            <person name="Golyshin P.N."/>
            <person name="Kalogerakis N."/>
            <person name="Boon N."/>
            <person name="Magagnini M."/>
            <person name="Fava F."/>
        </authorList>
    </citation>
    <scope>NUCLEOTIDE SEQUENCE</scope>
</reference>
<organism evidence="1">
    <name type="scientific">marine sediment metagenome</name>
    <dbReference type="NCBI Taxonomy" id="412755"/>
    <lineage>
        <taxon>unclassified sequences</taxon>
        <taxon>metagenomes</taxon>
        <taxon>ecological metagenomes</taxon>
    </lineage>
</organism>
<gene>
    <name evidence="1" type="ORF">MGSAQ_001853</name>
</gene>
<evidence type="ECO:0000313" key="1">
    <source>
        <dbReference type="EMBL" id="KTF06650.1"/>
    </source>
</evidence>
<sequence>MVVNEEVTTKAYEKALDHDDFTPQERATIERHWADEKRHKQWFSDAADRL</sequence>
<proteinExistence type="predicted"/>
<name>A0A1B6NT33_9ZZZZ</name>
<dbReference type="AlphaFoldDB" id="A0A1B6NT33"/>
<dbReference type="InterPro" id="IPR009078">
    <property type="entry name" value="Ferritin-like_SF"/>
</dbReference>
<dbReference type="SUPFAM" id="SSF47240">
    <property type="entry name" value="Ferritin-like"/>
    <property type="match status" value="1"/>
</dbReference>
<protein>
    <submittedName>
        <fullName evidence="1">Uncharacterized protein</fullName>
    </submittedName>
</protein>